<dbReference type="AlphaFoldDB" id="A0A0S4KH18"/>
<evidence type="ECO:0000313" key="2">
    <source>
        <dbReference type="Proteomes" id="UP000051952"/>
    </source>
</evidence>
<dbReference type="EMBL" id="CYKH01001743">
    <property type="protein sequence ID" value="CUI14984.1"/>
    <property type="molecule type" value="Genomic_DNA"/>
</dbReference>
<dbReference type="VEuPathDB" id="TriTrypDB:BSAL_01860c"/>
<evidence type="ECO:0000313" key="1">
    <source>
        <dbReference type="EMBL" id="CUI14984.1"/>
    </source>
</evidence>
<sequence>MSGRKAVRDCPLQNFVYFVVRWVNPDRALVNRSRSCGSCSSESFSRFFVLQRRGELHWC</sequence>
<gene>
    <name evidence="1" type="ORF">BSAL_01860c</name>
</gene>
<dbReference type="Proteomes" id="UP000051952">
    <property type="component" value="Unassembled WGS sequence"/>
</dbReference>
<protein>
    <submittedName>
        <fullName evidence="1">Uncharacterized protein</fullName>
    </submittedName>
</protein>
<organism evidence="1 2">
    <name type="scientific">Bodo saltans</name>
    <name type="common">Flagellated protozoan</name>
    <dbReference type="NCBI Taxonomy" id="75058"/>
    <lineage>
        <taxon>Eukaryota</taxon>
        <taxon>Discoba</taxon>
        <taxon>Euglenozoa</taxon>
        <taxon>Kinetoplastea</taxon>
        <taxon>Metakinetoplastina</taxon>
        <taxon>Eubodonida</taxon>
        <taxon>Bodonidae</taxon>
        <taxon>Bodo</taxon>
    </lineage>
</organism>
<accession>A0A0S4KH18</accession>
<reference evidence="2" key="1">
    <citation type="submission" date="2015-09" db="EMBL/GenBank/DDBJ databases">
        <authorList>
            <consortium name="Pathogen Informatics"/>
        </authorList>
    </citation>
    <scope>NUCLEOTIDE SEQUENCE [LARGE SCALE GENOMIC DNA]</scope>
    <source>
        <strain evidence="2">Lake Konstanz</strain>
    </source>
</reference>
<proteinExistence type="predicted"/>
<name>A0A0S4KH18_BODSA</name>
<keyword evidence="2" id="KW-1185">Reference proteome</keyword>